<dbReference type="eggNOG" id="ENOG502RBYB">
    <property type="taxonomic scope" value="Eukaryota"/>
</dbReference>
<dbReference type="GO" id="GO:0005737">
    <property type="term" value="C:cytoplasm"/>
    <property type="evidence" value="ECO:0007669"/>
    <property type="project" value="TreeGrafter"/>
</dbReference>
<comment type="similarity">
    <text evidence="5">Belongs to the E3 ubiquitin-protein ligase UBR1-like family.</text>
</comment>
<dbReference type="PROSITE" id="PS51157">
    <property type="entry name" value="ZF_UBR"/>
    <property type="match status" value="1"/>
</dbReference>
<comment type="function">
    <text evidence="5">Ubiquitin ligase protein which is a component of the N-end rule pathway. Recognizes and binds to proteins bearing specific N-terminal residues that are destabilizing according to the N-end rule, leading to their ubiquitination and subsequent degradation.</text>
</comment>
<dbReference type="Pfam" id="PF02207">
    <property type="entry name" value="zf-UBR"/>
    <property type="match status" value="1"/>
</dbReference>
<dbReference type="EC" id="2.3.2.27" evidence="5"/>
<organism evidence="8">
    <name type="scientific">Entamoeba dispar (strain ATCC PRA-260 / SAW760)</name>
    <dbReference type="NCBI Taxonomy" id="370354"/>
    <lineage>
        <taxon>Eukaryota</taxon>
        <taxon>Amoebozoa</taxon>
        <taxon>Evosea</taxon>
        <taxon>Archamoebae</taxon>
        <taxon>Mastigamoebida</taxon>
        <taxon>Entamoebidae</taxon>
        <taxon>Entamoeba</taxon>
    </lineage>
</organism>
<dbReference type="GO" id="GO:0061630">
    <property type="term" value="F:ubiquitin protein ligase activity"/>
    <property type="evidence" value="ECO:0007669"/>
    <property type="project" value="UniProtKB-UniRule"/>
</dbReference>
<dbReference type="KEGG" id="edi:EDI_154570"/>
<name>B0ECB1_ENTDS</name>
<dbReference type="EMBL" id="DS548704">
    <property type="protein sequence ID" value="EDR27835.1"/>
    <property type="molecule type" value="Genomic_DNA"/>
</dbReference>
<dbReference type="GO" id="GO:0071596">
    <property type="term" value="P:ubiquitin-dependent protein catabolic process via the N-end rule pathway"/>
    <property type="evidence" value="ECO:0007669"/>
    <property type="project" value="UniProtKB-UniRule"/>
</dbReference>
<keyword evidence="2 5" id="KW-0863">Zinc-finger</keyword>
<evidence type="ECO:0000256" key="2">
    <source>
        <dbReference type="ARBA" id="ARBA00022771"/>
    </source>
</evidence>
<dbReference type="InterPro" id="IPR003126">
    <property type="entry name" value="Znf_UBR"/>
</dbReference>
<dbReference type="GO" id="GO:0016567">
    <property type="term" value="P:protein ubiquitination"/>
    <property type="evidence" value="ECO:0007669"/>
    <property type="project" value="UniProtKB-UniRule"/>
</dbReference>
<evidence type="ECO:0000259" key="6">
    <source>
        <dbReference type="PROSITE" id="PS51157"/>
    </source>
</evidence>
<keyword evidence="3 5" id="KW-0862">Zinc</keyword>
<comment type="pathway">
    <text evidence="5">Protein modification; protein ubiquitination.</text>
</comment>
<accession>B0ECB1</accession>
<dbReference type="Proteomes" id="UP000008076">
    <property type="component" value="Unassembled WGS sequence"/>
</dbReference>
<dbReference type="GeneID" id="5880912"/>
<dbReference type="PANTHER" id="PTHR21497:SF39">
    <property type="entry name" value="E3 UBIQUITIN-PROTEIN LIGASE UBR3"/>
    <property type="match status" value="1"/>
</dbReference>
<evidence type="ECO:0000256" key="3">
    <source>
        <dbReference type="ARBA" id="ARBA00022833"/>
    </source>
</evidence>
<evidence type="ECO:0000256" key="4">
    <source>
        <dbReference type="PROSITE-ProRule" id="PRU00508"/>
    </source>
</evidence>
<keyword evidence="5" id="KW-0808">Transferase</keyword>
<dbReference type="OMA" id="IPLMEIC"/>
<feature type="zinc finger region" description="UBR-type" evidence="4">
    <location>
        <begin position="61"/>
        <end position="126"/>
    </location>
</feature>
<proteinExistence type="inferred from homology"/>
<dbReference type="GO" id="GO:0008270">
    <property type="term" value="F:zinc ion binding"/>
    <property type="evidence" value="ECO:0007669"/>
    <property type="project" value="UniProtKB-UniRule"/>
</dbReference>
<gene>
    <name evidence="7" type="ORF">EDI_154570</name>
</gene>
<dbReference type="RefSeq" id="XP_001735942.1">
    <property type="nucleotide sequence ID" value="XM_001735890.1"/>
</dbReference>
<dbReference type="OrthoDB" id="26387at2759"/>
<feature type="domain" description="UBR-type" evidence="6">
    <location>
        <begin position="61"/>
        <end position="126"/>
    </location>
</feature>
<evidence type="ECO:0000256" key="5">
    <source>
        <dbReference type="RuleBase" id="RU366018"/>
    </source>
</evidence>
<dbReference type="VEuPathDB" id="AmoebaDB:EDI_154570"/>
<dbReference type="Gene3D" id="2.10.110.30">
    <property type="match status" value="1"/>
</dbReference>
<evidence type="ECO:0000313" key="7">
    <source>
        <dbReference type="EMBL" id="EDR27835.1"/>
    </source>
</evidence>
<dbReference type="SMART" id="SM00396">
    <property type="entry name" value="ZnF_UBR1"/>
    <property type="match status" value="1"/>
</dbReference>
<keyword evidence="8" id="KW-1185">Reference proteome</keyword>
<protein>
    <recommendedName>
        <fullName evidence="5">E3 ubiquitin-protein ligase</fullName>
        <ecNumber evidence="5">2.3.2.27</ecNumber>
    </recommendedName>
</protein>
<dbReference type="InterPro" id="IPR039164">
    <property type="entry name" value="UBR1-like"/>
</dbReference>
<reference evidence="8" key="1">
    <citation type="submission" date="2007-12" db="EMBL/GenBank/DDBJ databases">
        <title>Annotation of Entamoeba dispar SAW760.</title>
        <authorList>
            <person name="Lorenzi H."/>
            <person name="Inman J."/>
            <person name="Schobel S."/>
            <person name="Amedeo P."/>
            <person name="Caler E."/>
        </authorList>
    </citation>
    <scope>NUCLEOTIDE SEQUENCE [LARGE SCALE GENOMIC DNA]</scope>
    <source>
        <strain evidence="8">ATCC PRA-260 / SAW760</strain>
    </source>
</reference>
<dbReference type="PANTHER" id="PTHR21497">
    <property type="entry name" value="UBIQUITIN LIGASE E3 ALPHA-RELATED"/>
    <property type="match status" value="1"/>
</dbReference>
<comment type="catalytic activity">
    <reaction evidence="5">
        <text>S-ubiquitinyl-[E2 ubiquitin-conjugating enzyme]-L-cysteine + [acceptor protein]-L-lysine = [E2 ubiquitin-conjugating enzyme]-L-cysteine + N(6)-ubiquitinyl-[acceptor protein]-L-lysine.</text>
        <dbReference type="EC" id="2.3.2.27"/>
    </reaction>
</comment>
<evidence type="ECO:0000313" key="8">
    <source>
        <dbReference type="Proteomes" id="UP000008076"/>
    </source>
</evidence>
<sequence length="694" mass="82540">MSSIIDHFHSIQISEFKNQFPKYLKEYLNTNNDINYFINQVFKITTLNDIINYFSKFTPRRQCLQRLKISYRCTTCYGKNVIICNECFNRNEHIGHKVQEYTNAVGYCDCGIFRNGGFNCCKKHLPLINNKEKILEKTIGENLEHGKEIVRIIIKTIQEYLLIKHTIEEWNKFSLFMDEISKIFQAEIIYQIFGEISSEIIIKPFSFIQALFILINSDISLPNNFIQIIAPSWFIPMAMHPAAYKHYKDFILEKYQNRAEFYGTTLYSIQEEIKILGKPKNHKEYKKLILVINECSSLYIQEDILKIKQKNEEFKKAILIFSNLINDMINNKKMLIIEDQYIIKSIIKNIIYFYINGKEIEYYKNILEQKLLVIKIIPLMEICDDEFIKMIIDIILYSNKQKIENLLDLIIEFCFNKKKINAGVYLMIKKCGENLSLPSVKFEKIELKEKIKYCKSEIDFMNINQCNILPFYSNQIGKEFNVIKLFSKMKEYKGSLIKFIKNEYPNIKNESILIIIVWFFHYEEKEVLYYISQNKMYEKYIKEEEEDITQNIKLNEIIQEQIINNNKIICNPFVPFAQGIIQNVYLLLCLLTNKIIGIWKTNNKIEIILKSKELTQLLIQSINEQPLFVIHVLWLRILYKISLPDDNNCFILFIQLQNFIKQYPFILNSIYKLSIEYDSVTPGTQKVFLETYLE</sequence>
<dbReference type="CDD" id="cd19669">
    <property type="entry name" value="UBR-box"/>
    <property type="match status" value="1"/>
</dbReference>
<keyword evidence="1 5" id="KW-0479">Metal-binding</keyword>
<dbReference type="GO" id="GO:0000151">
    <property type="term" value="C:ubiquitin ligase complex"/>
    <property type="evidence" value="ECO:0007669"/>
    <property type="project" value="TreeGrafter"/>
</dbReference>
<keyword evidence="5" id="KW-0833">Ubl conjugation pathway</keyword>
<dbReference type="AlphaFoldDB" id="B0ECB1"/>
<evidence type="ECO:0000256" key="1">
    <source>
        <dbReference type="ARBA" id="ARBA00022723"/>
    </source>
</evidence>